<sequence length="330" mass="36943">MGRATTRSFRGIRTASFLLAAGMTVSAFGTGCTSEKEKAMNAITKAVEECRKAEPEGRFYKVELFDDKADEILHVACSEEVDKFEMTSDVSAHAFTGPVRWGVRVDKETGLWTLYGAEWSNLQRARSALKDGDPSEESLGYAAEHFAKAQEEMPSSAWLRLRRLESVLDLRMKTRKADTPNPVSIGEDAQKVYKETMAWAKESDDLDTQVEAQYLVVNHLNKYLGRIDMVLSADGSSDEWLIKAAEQAEKDGNAEKAAEYRKEVEETRKKREETHNLFTERRKKAQALLCEEASKLQPAGVENSDLQQQVVALKSSLDCMKKAKPVADSE</sequence>
<evidence type="ECO:0000256" key="1">
    <source>
        <dbReference type="SAM" id="Coils"/>
    </source>
</evidence>
<dbReference type="PROSITE" id="PS51257">
    <property type="entry name" value="PROKAR_LIPOPROTEIN"/>
    <property type="match status" value="1"/>
</dbReference>
<accession>A0A4Y6PWP7</accession>
<evidence type="ECO:0000313" key="3">
    <source>
        <dbReference type="EMBL" id="QDG52748.1"/>
    </source>
</evidence>
<dbReference type="OrthoDB" id="5494181at2"/>
<proteinExistence type="predicted"/>
<keyword evidence="4" id="KW-1185">Reference proteome</keyword>
<dbReference type="RefSeq" id="WP_141199213.1">
    <property type="nucleotide sequence ID" value="NZ_CP041186.1"/>
</dbReference>
<feature type="coiled-coil region" evidence="1">
    <location>
        <begin position="250"/>
        <end position="277"/>
    </location>
</feature>
<dbReference type="Proteomes" id="UP000315995">
    <property type="component" value="Chromosome"/>
</dbReference>
<name>A0A4Y6PWP7_PERCE</name>
<feature type="signal peptide" evidence="2">
    <location>
        <begin position="1"/>
        <end position="27"/>
    </location>
</feature>
<evidence type="ECO:0000256" key="2">
    <source>
        <dbReference type="SAM" id="SignalP"/>
    </source>
</evidence>
<gene>
    <name evidence="3" type="ORF">FIV42_18975</name>
</gene>
<dbReference type="AlphaFoldDB" id="A0A4Y6PWP7"/>
<organism evidence="3 4">
    <name type="scientific">Persicimonas caeni</name>
    <dbReference type="NCBI Taxonomy" id="2292766"/>
    <lineage>
        <taxon>Bacteria</taxon>
        <taxon>Deltaproteobacteria</taxon>
        <taxon>Bradymonadales</taxon>
        <taxon>Bradymonadaceae</taxon>
        <taxon>Persicimonas</taxon>
    </lineage>
</organism>
<reference evidence="3 4" key="1">
    <citation type="submission" date="2019-06" db="EMBL/GenBank/DDBJ databases">
        <title>Persicimonas caeni gen. nov., sp. nov., a predatory bacterium isolated from solar saltern.</title>
        <authorList>
            <person name="Wang S."/>
        </authorList>
    </citation>
    <scope>NUCLEOTIDE SEQUENCE [LARGE SCALE GENOMIC DNA]</scope>
    <source>
        <strain evidence="3 4">YN101</strain>
    </source>
</reference>
<keyword evidence="2" id="KW-0732">Signal</keyword>
<accession>A0A5B8Y890</accession>
<dbReference type="EMBL" id="CP041186">
    <property type="protein sequence ID" value="QDG52748.1"/>
    <property type="molecule type" value="Genomic_DNA"/>
</dbReference>
<feature type="chain" id="PRO_5030106581" evidence="2">
    <location>
        <begin position="28"/>
        <end position="330"/>
    </location>
</feature>
<protein>
    <submittedName>
        <fullName evidence="3">Uncharacterized protein</fullName>
    </submittedName>
</protein>
<evidence type="ECO:0000313" key="4">
    <source>
        <dbReference type="Proteomes" id="UP000315995"/>
    </source>
</evidence>
<keyword evidence="1" id="KW-0175">Coiled coil</keyword>